<feature type="transmembrane region" description="Helical" evidence="7">
    <location>
        <begin position="355"/>
        <end position="373"/>
    </location>
</feature>
<feature type="transmembrane region" description="Helical" evidence="7">
    <location>
        <begin position="740"/>
        <end position="760"/>
    </location>
</feature>
<name>A0ABV6N7T9_9PSEU</name>
<feature type="transmembrane region" description="Helical" evidence="7">
    <location>
        <begin position="18"/>
        <end position="37"/>
    </location>
</feature>
<evidence type="ECO:0000256" key="7">
    <source>
        <dbReference type="SAM" id="Phobius"/>
    </source>
</evidence>
<feature type="transmembrane region" description="Helical" evidence="7">
    <location>
        <begin position="303"/>
        <end position="324"/>
    </location>
</feature>
<evidence type="ECO:0000256" key="3">
    <source>
        <dbReference type="ARBA" id="ARBA00022692"/>
    </source>
</evidence>
<feature type="transmembrane region" description="Helical" evidence="7">
    <location>
        <begin position="385"/>
        <end position="408"/>
    </location>
</feature>
<evidence type="ECO:0000256" key="6">
    <source>
        <dbReference type="ARBA" id="ARBA00038076"/>
    </source>
</evidence>
<keyword evidence="4 7" id="KW-1133">Transmembrane helix</keyword>
<dbReference type="InterPro" id="IPR003838">
    <property type="entry name" value="ABC3_permease_C"/>
</dbReference>
<gene>
    <name evidence="9" type="ORF">ACFFH7_43940</name>
</gene>
<feature type="transmembrane region" description="Helical" evidence="7">
    <location>
        <begin position="261"/>
        <end position="291"/>
    </location>
</feature>
<keyword evidence="10" id="KW-1185">Reference proteome</keyword>
<organism evidence="9 10">
    <name type="scientific">Kutzneria chonburiensis</name>
    <dbReference type="NCBI Taxonomy" id="1483604"/>
    <lineage>
        <taxon>Bacteria</taxon>
        <taxon>Bacillati</taxon>
        <taxon>Actinomycetota</taxon>
        <taxon>Actinomycetes</taxon>
        <taxon>Pseudonocardiales</taxon>
        <taxon>Pseudonocardiaceae</taxon>
        <taxon>Kutzneria</taxon>
    </lineage>
</organism>
<dbReference type="EMBL" id="JBHLUD010000016">
    <property type="protein sequence ID" value="MFC0548522.1"/>
    <property type="molecule type" value="Genomic_DNA"/>
</dbReference>
<feature type="domain" description="ABC3 transporter permease C-terminal" evidence="8">
    <location>
        <begin position="656"/>
        <end position="770"/>
    </location>
</feature>
<comment type="caution">
    <text evidence="9">The sequence shown here is derived from an EMBL/GenBank/DDBJ whole genome shotgun (WGS) entry which is preliminary data.</text>
</comment>
<feature type="domain" description="ABC3 transporter permease C-terminal" evidence="8">
    <location>
        <begin position="220"/>
        <end position="334"/>
    </location>
</feature>
<comment type="subcellular location">
    <subcellularLocation>
        <location evidence="1">Cell membrane</location>
        <topology evidence="1">Multi-pass membrane protein</topology>
    </subcellularLocation>
</comment>
<dbReference type="Pfam" id="PF02687">
    <property type="entry name" value="FtsX"/>
    <property type="match status" value="2"/>
</dbReference>
<evidence type="ECO:0000259" key="8">
    <source>
        <dbReference type="Pfam" id="PF02687"/>
    </source>
</evidence>
<evidence type="ECO:0000256" key="5">
    <source>
        <dbReference type="ARBA" id="ARBA00023136"/>
    </source>
</evidence>
<dbReference type="PANTHER" id="PTHR30572:SF4">
    <property type="entry name" value="ABC TRANSPORTER PERMEASE YTRF"/>
    <property type="match status" value="1"/>
</dbReference>
<evidence type="ECO:0000313" key="9">
    <source>
        <dbReference type="EMBL" id="MFC0548522.1"/>
    </source>
</evidence>
<feature type="transmembrane region" description="Helical" evidence="7">
    <location>
        <begin position="651"/>
        <end position="674"/>
    </location>
</feature>
<proteinExistence type="inferred from homology"/>
<feature type="transmembrane region" description="Helical" evidence="7">
    <location>
        <begin position="420"/>
        <end position="439"/>
    </location>
</feature>
<keyword evidence="3 7" id="KW-0812">Transmembrane</keyword>
<dbReference type="Proteomes" id="UP001589810">
    <property type="component" value="Unassembled WGS sequence"/>
</dbReference>
<feature type="transmembrane region" description="Helical" evidence="7">
    <location>
        <begin position="574"/>
        <end position="599"/>
    </location>
</feature>
<feature type="transmembrane region" description="Helical" evidence="7">
    <location>
        <begin position="214"/>
        <end position="241"/>
    </location>
</feature>
<keyword evidence="2" id="KW-1003">Cell membrane</keyword>
<dbReference type="PANTHER" id="PTHR30572">
    <property type="entry name" value="MEMBRANE COMPONENT OF TRANSPORTER-RELATED"/>
    <property type="match status" value="1"/>
</dbReference>
<feature type="transmembrane region" description="Helical" evidence="7">
    <location>
        <begin position="694"/>
        <end position="720"/>
    </location>
</feature>
<sequence>MNFTATHLRGVLRKPARLALTGVAIMVAAFFATAAMLTHDIAKATALSTITTIPSGVDEVLESDGSPASGQLDKIRHTPGVVEAAGRMVATLTVNGKRLLLTADPGSGPLSRVHVVEGTYPQHGNEIAASAASGLKIGATVPVGGKSLLVTAIVEAPSADGPAAYLTDTNLLAVTPADLKRIDIKGSSGLPGVHTADQARDEALAAEDSKIESLLAVLTAFVIVAVIAALLVATSTFRIVFAQRIRQTALLRAVGAPQRKLVRAFVAEGALVGFAAGIVGTATAVGAGYLVAFLLGVSGPGPALAFTPLVVAASVLVTMLAALAPARSATRVSPLEALRATDADRDSSTASRLRVAIGIVLLAVAGLLVRKAFGDGIAAAYRPSGAVLHFLLLTIASGTVTFCALLALGSVLLRPVLRGIGAVLAPLGATVRLAVQGVGGAPRRAAAVSAVVALGTGLLTGVLVGGETVRAFNDAQVAAAFPADVEVAGLKEDEPIPAAVVAKINGLKYRLSRQNLVANGAPWNLKVSDVDIHKLPLFGDLRTTMGSLDDVGPGTAVITTSEAERLKLKLGDTIILGPVHVHVTAIVVGELLAGAGVVINSADLDRLGVSAHPTNALLTTNSPPSLGTSVEVSVLSQYREQQRDLIASLEILALAVLGLTLLIAIVGVGTTAALSVVERRRESGMLRAIGLTRLALGGITVSEAALHGVIGVLFGLIIGIPHAWLAVLSLGLGAPLTVPVPLLVATAAGLVALTMLAGLLPARRAARESPVTAMRVD</sequence>
<protein>
    <submittedName>
        <fullName evidence="9">FtsX-like permease family protein</fullName>
    </submittedName>
</protein>
<keyword evidence="5 7" id="KW-0472">Membrane</keyword>
<evidence type="ECO:0000313" key="10">
    <source>
        <dbReference type="Proteomes" id="UP001589810"/>
    </source>
</evidence>
<evidence type="ECO:0000256" key="1">
    <source>
        <dbReference type="ARBA" id="ARBA00004651"/>
    </source>
</evidence>
<dbReference type="RefSeq" id="WP_379794631.1">
    <property type="nucleotide sequence ID" value="NZ_JBHLUD010000016.1"/>
</dbReference>
<feature type="transmembrane region" description="Helical" evidence="7">
    <location>
        <begin position="445"/>
        <end position="464"/>
    </location>
</feature>
<evidence type="ECO:0000256" key="4">
    <source>
        <dbReference type="ARBA" id="ARBA00022989"/>
    </source>
</evidence>
<comment type="similarity">
    <text evidence="6">Belongs to the ABC-4 integral membrane protein family.</text>
</comment>
<accession>A0ABV6N7T9</accession>
<evidence type="ECO:0000256" key="2">
    <source>
        <dbReference type="ARBA" id="ARBA00022475"/>
    </source>
</evidence>
<reference evidence="9 10" key="1">
    <citation type="submission" date="2024-09" db="EMBL/GenBank/DDBJ databases">
        <authorList>
            <person name="Sun Q."/>
            <person name="Mori K."/>
        </authorList>
    </citation>
    <scope>NUCLEOTIDE SEQUENCE [LARGE SCALE GENOMIC DNA]</scope>
    <source>
        <strain evidence="9 10">TBRC 1432</strain>
    </source>
</reference>
<dbReference type="InterPro" id="IPR050250">
    <property type="entry name" value="Macrolide_Exporter_MacB"/>
</dbReference>